<name>A0AAJ7XB18_PETMA</name>
<gene>
    <name evidence="4 5" type="primary">ABHD14B</name>
</gene>
<dbReference type="InterPro" id="IPR029058">
    <property type="entry name" value="AB_hydrolase_fold"/>
</dbReference>
<dbReference type="Proteomes" id="UP001318040">
    <property type="component" value="Chromosome 48"/>
</dbReference>
<dbReference type="CTD" id="84836"/>
<keyword evidence="3" id="KW-1185">Reference proteome</keyword>
<dbReference type="PANTHER" id="PTHR46197:SF1">
    <property type="entry name" value="PROTEIN ABHD14A"/>
    <property type="match status" value="1"/>
</dbReference>
<dbReference type="RefSeq" id="XP_032828139.1">
    <property type="nucleotide sequence ID" value="XM_032972248.1"/>
</dbReference>
<evidence type="ECO:0000256" key="2">
    <source>
        <dbReference type="ARBA" id="ARBA00022490"/>
    </source>
</evidence>
<organism evidence="3 4">
    <name type="scientific">Petromyzon marinus</name>
    <name type="common">Sea lamprey</name>
    <dbReference type="NCBI Taxonomy" id="7757"/>
    <lineage>
        <taxon>Eukaryota</taxon>
        <taxon>Metazoa</taxon>
        <taxon>Chordata</taxon>
        <taxon>Craniata</taxon>
        <taxon>Vertebrata</taxon>
        <taxon>Cyclostomata</taxon>
        <taxon>Hyperoartia</taxon>
        <taxon>Petromyzontiformes</taxon>
        <taxon>Petromyzontidae</taxon>
        <taxon>Petromyzon</taxon>
    </lineage>
</organism>
<dbReference type="AlphaFoldDB" id="A0AAJ7XB18"/>
<evidence type="ECO:0000256" key="1">
    <source>
        <dbReference type="ARBA" id="ARBA00004496"/>
    </source>
</evidence>
<evidence type="ECO:0000313" key="4">
    <source>
        <dbReference type="RefSeq" id="XP_032828139.1"/>
    </source>
</evidence>
<dbReference type="GO" id="GO:0005737">
    <property type="term" value="C:cytoplasm"/>
    <property type="evidence" value="ECO:0007669"/>
    <property type="project" value="UniProtKB-SubCell"/>
</dbReference>
<dbReference type="SUPFAM" id="SSF53474">
    <property type="entry name" value="alpha/beta-Hydrolases"/>
    <property type="match status" value="1"/>
</dbReference>
<keyword evidence="2" id="KW-0963">Cytoplasm</keyword>
<accession>A0AAJ7XB18</accession>
<proteinExistence type="predicted"/>
<dbReference type="KEGG" id="pmrn:116952676"/>
<reference evidence="4 5" key="1">
    <citation type="submission" date="2025-04" db="UniProtKB">
        <authorList>
            <consortium name="RefSeq"/>
        </authorList>
    </citation>
    <scope>IDENTIFICATION</scope>
    <source>
        <tissue evidence="4 5">Sperm</tissue>
    </source>
</reference>
<evidence type="ECO:0000313" key="3">
    <source>
        <dbReference type="Proteomes" id="UP001318040"/>
    </source>
</evidence>
<dbReference type="PANTHER" id="PTHR46197">
    <property type="entry name" value="PROTEIN ABHD14B-LIKE"/>
    <property type="match status" value="1"/>
</dbReference>
<comment type="subcellular location">
    <subcellularLocation>
        <location evidence="1">Cytoplasm</location>
    </subcellularLocation>
</comment>
<dbReference type="Gene3D" id="3.40.50.1820">
    <property type="entry name" value="alpha/beta hydrolase"/>
    <property type="match status" value="1"/>
</dbReference>
<dbReference type="RefSeq" id="XP_032828140.1">
    <property type="nucleotide sequence ID" value="XM_032972249.1"/>
</dbReference>
<sequence length="280" mass="30578">MRRQPLMQGRLCFLAVFLSLALLAYILLPGLRRRLGHQGTGSTKPVTNSTLLTLDLGPGAGRVTLFIREAAPSNAKGEVLLLHGAAFTSQTWQELGTMHVLANNSFRAVALDLPGGQGGRAEGGLECECGGDMAERSQACGYGNSPRMPAVNTDELKASLLLEVFKALRMEHPILISPSMSGRFSLPYLMSRGQRLRAFIPIAPVHTAKYKSNEYEKIQTPTFIVYGGLDTNLGVQSLQRLILLPNHRVLELPQAGHSAYKDQPHLFHQGLLDFLLSLPK</sequence>
<protein>
    <submittedName>
        <fullName evidence="4 5">Protein ABHD14B isoform X1</fullName>
    </submittedName>
</protein>
<evidence type="ECO:0000313" key="5">
    <source>
        <dbReference type="RefSeq" id="XP_032828140.1"/>
    </source>
</evidence>